<accession>U2HXY2</accession>
<dbReference type="SUPFAM" id="SSF88659">
    <property type="entry name" value="Sigma3 and sigma4 domains of RNA polymerase sigma factors"/>
    <property type="match status" value="1"/>
</dbReference>
<dbReference type="InterPro" id="IPR013325">
    <property type="entry name" value="RNA_pol_sigma_r2"/>
</dbReference>
<keyword evidence="4" id="KW-0804">Transcription</keyword>
<name>U2HXY2_9SPHI</name>
<dbReference type="EMBL" id="ATDL01000006">
    <property type="protein sequence ID" value="ERJ60422.1"/>
    <property type="molecule type" value="Genomic_DNA"/>
</dbReference>
<evidence type="ECO:0000259" key="5">
    <source>
        <dbReference type="Pfam" id="PF04542"/>
    </source>
</evidence>
<dbReference type="eggNOG" id="COG1595">
    <property type="taxonomic scope" value="Bacteria"/>
</dbReference>
<comment type="caution">
    <text evidence="6">The sequence shown here is derived from an EMBL/GenBank/DDBJ whole genome shotgun (WGS) entry which is preliminary data.</text>
</comment>
<sequence>MPTVKLDNGITEIDCTTFRRVYEMYWNKVYCYARRILEDEQGAEDVVQQVFVSLWERRNEIQIHHVENYLIRSVKYACLSQMKKRKRYTDDEQLSVDTKRSELRTDDNILYQELERMIERLLVPFTDKCQEMFRMRFHDGLDNQSIATHFDLSEKTIRNKLSMTIQTIREKLKTAGYK</sequence>
<evidence type="ECO:0000256" key="4">
    <source>
        <dbReference type="ARBA" id="ARBA00023163"/>
    </source>
</evidence>
<reference evidence="6 7" key="1">
    <citation type="journal article" date="2013" name="Genome Announc.">
        <title>The Draft Genome Sequence of Sphingomonas paucimobilis Strain HER1398 (Proteobacteria), Host to the Giant PAU Phage, Indicates That It Is a Member of the Genus Sphingobacterium (Bacteroidetes).</title>
        <authorList>
            <person name="White R.A.III."/>
            <person name="Suttle C.A."/>
        </authorList>
    </citation>
    <scope>NUCLEOTIDE SEQUENCE [LARGE SCALE GENOMIC DNA]</scope>
    <source>
        <strain evidence="6 7">HER1398</strain>
    </source>
</reference>
<keyword evidence="2" id="KW-0805">Transcription regulation</keyword>
<evidence type="ECO:0000313" key="7">
    <source>
        <dbReference type="Proteomes" id="UP000016584"/>
    </source>
</evidence>
<dbReference type="AlphaFoldDB" id="U2HXY2"/>
<comment type="similarity">
    <text evidence="1">Belongs to the sigma-70 factor family. ECF subfamily.</text>
</comment>
<dbReference type="STRING" id="1346330.M472_16845"/>
<dbReference type="InterPro" id="IPR014284">
    <property type="entry name" value="RNA_pol_sigma-70_dom"/>
</dbReference>
<dbReference type="Proteomes" id="UP000016584">
    <property type="component" value="Unassembled WGS sequence"/>
</dbReference>
<evidence type="ECO:0000256" key="2">
    <source>
        <dbReference type="ARBA" id="ARBA00023015"/>
    </source>
</evidence>
<gene>
    <name evidence="6" type="ORF">M472_16845</name>
</gene>
<keyword evidence="3" id="KW-0731">Sigma factor</keyword>
<dbReference type="InterPro" id="IPR036388">
    <property type="entry name" value="WH-like_DNA-bd_sf"/>
</dbReference>
<feature type="domain" description="RNA polymerase sigma-70 region 2" evidence="5">
    <location>
        <begin position="22"/>
        <end position="87"/>
    </location>
</feature>
<dbReference type="Gene3D" id="1.10.1740.10">
    <property type="match status" value="1"/>
</dbReference>
<proteinExistence type="inferred from homology"/>
<dbReference type="GO" id="GO:0006352">
    <property type="term" value="P:DNA-templated transcription initiation"/>
    <property type="evidence" value="ECO:0007669"/>
    <property type="project" value="InterPro"/>
</dbReference>
<evidence type="ECO:0000313" key="6">
    <source>
        <dbReference type="EMBL" id="ERJ60422.1"/>
    </source>
</evidence>
<dbReference type="Gene3D" id="1.10.10.10">
    <property type="entry name" value="Winged helix-like DNA-binding domain superfamily/Winged helix DNA-binding domain"/>
    <property type="match status" value="1"/>
</dbReference>
<dbReference type="OrthoDB" id="665113at2"/>
<dbReference type="GO" id="GO:0016987">
    <property type="term" value="F:sigma factor activity"/>
    <property type="evidence" value="ECO:0007669"/>
    <property type="project" value="UniProtKB-KW"/>
</dbReference>
<dbReference type="PANTHER" id="PTHR43133:SF46">
    <property type="entry name" value="RNA POLYMERASE SIGMA-70 FACTOR ECF SUBFAMILY"/>
    <property type="match status" value="1"/>
</dbReference>
<dbReference type="InterPro" id="IPR039425">
    <property type="entry name" value="RNA_pol_sigma-70-like"/>
</dbReference>
<dbReference type="RefSeq" id="WP_021069299.1">
    <property type="nucleotide sequence ID" value="NZ_ATDL01000006.1"/>
</dbReference>
<dbReference type="NCBIfam" id="TIGR02937">
    <property type="entry name" value="sigma70-ECF"/>
    <property type="match status" value="1"/>
</dbReference>
<dbReference type="PATRIC" id="fig|1346330.5.peg.1121"/>
<organism evidence="6 7">
    <name type="scientific">Sphingobacterium paucimobilis HER1398</name>
    <dbReference type="NCBI Taxonomy" id="1346330"/>
    <lineage>
        <taxon>Bacteria</taxon>
        <taxon>Pseudomonadati</taxon>
        <taxon>Bacteroidota</taxon>
        <taxon>Sphingobacteriia</taxon>
        <taxon>Sphingobacteriales</taxon>
        <taxon>Sphingobacteriaceae</taxon>
        <taxon>Sphingobacterium</taxon>
    </lineage>
</organism>
<keyword evidence="7" id="KW-1185">Reference proteome</keyword>
<dbReference type="Pfam" id="PF04542">
    <property type="entry name" value="Sigma70_r2"/>
    <property type="match status" value="1"/>
</dbReference>
<evidence type="ECO:0000256" key="1">
    <source>
        <dbReference type="ARBA" id="ARBA00010641"/>
    </source>
</evidence>
<dbReference type="InterPro" id="IPR007627">
    <property type="entry name" value="RNA_pol_sigma70_r2"/>
</dbReference>
<dbReference type="SUPFAM" id="SSF88946">
    <property type="entry name" value="Sigma2 domain of RNA polymerase sigma factors"/>
    <property type="match status" value="1"/>
</dbReference>
<dbReference type="PANTHER" id="PTHR43133">
    <property type="entry name" value="RNA POLYMERASE ECF-TYPE SIGMA FACTO"/>
    <property type="match status" value="1"/>
</dbReference>
<protein>
    <recommendedName>
        <fullName evidence="5">RNA polymerase sigma-70 region 2 domain-containing protein</fullName>
    </recommendedName>
</protein>
<evidence type="ECO:0000256" key="3">
    <source>
        <dbReference type="ARBA" id="ARBA00023082"/>
    </source>
</evidence>
<dbReference type="InterPro" id="IPR013324">
    <property type="entry name" value="RNA_pol_sigma_r3/r4-like"/>
</dbReference>